<evidence type="ECO:0000313" key="1">
    <source>
        <dbReference type="EMBL" id="ALM12785.1"/>
    </source>
</evidence>
<dbReference type="KEGG" id="prf:PeribacterA2_0082"/>
<accession>A0A0S1SL16</accession>
<accession>A0A0S1STG8</accession>
<evidence type="ECO:0008006" key="3">
    <source>
        <dbReference type="Google" id="ProtNLM"/>
    </source>
</evidence>
<dbReference type="Proteomes" id="UP000069135">
    <property type="component" value="Chromosome"/>
</dbReference>
<accession>A0A0S1SGI2</accession>
<reference evidence="2" key="1">
    <citation type="submission" date="2015-10" db="EMBL/GenBank/DDBJ databases">
        <title>Analysis of five complete genome sequences for members of the class Peribacteria in the recently recognized Peregrinibacteria bacterial phylum.</title>
        <authorList>
            <person name="Anantharaman K."/>
            <person name="Brown C.T."/>
            <person name="Burstein D."/>
            <person name="Castelle C.J."/>
            <person name="Probst A.J."/>
            <person name="Thomas B.C."/>
            <person name="Williams K.H."/>
            <person name="Banfield J.F."/>
        </authorList>
    </citation>
    <scope>NUCLEOTIDE SEQUENCE [LARGE SCALE GENOMIC DNA]</scope>
</reference>
<organism evidence="1 2">
    <name type="scientific">Candidatus Peribacter riflensis</name>
    <dbReference type="NCBI Taxonomy" id="1735162"/>
    <lineage>
        <taxon>Bacteria</taxon>
        <taxon>Candidatus Peregrinibacteriota</taxon>
        <taxon>Candidatus Peribacteria</taxon>
        <taxon>Candidatus Peribacterales</taxon>
        <taxon>Candidatus Peribacteraceae</taxon>
        <taxon>Candidatus Peribacter</taxon>
    </lineage>
</organism>
<protein>
    <recommendedName>
        <fullName evidence="3">PepSY domain-containing protein</fullName>
    </recommendedName>
</protein>
<proteinExistence type="predicted"/>
<accession>A0A0S1SGV7</accession>
<dbReference type="STRING" id="1735162.PeribacterB2_0082"/>
<dbReference type="AlphaFoldDB" id="A0A0S1SQC0"/>
<sequence>MAVPWQVMNRIRSKVREIVREDVDESFFTYDRGSGEIVSNRKIGGYHFIFDAEGNLIKQHQD</sequence>
<evidence type="ECO:0000313" key="2">
    <source>
        <dbReference type="Proteomes" id="UP000069135"/>
    </source>
</evidence>
<dbReference type="EMBL" id="CP013065">
    <property type="protein sequence ID" value="ALM12785.1"/>
    <property type="molecule type" value="Genomic_DNA"/>
</dbReference>
<accession>A0A0S1SQC0</accession>
<reference evidence="1 2" key="2">
    <citation type="journal article" date="2016" name="PeerJ">
        <title>Analysis of five complete genome sequences for members of the class Peribacteria in the recently recognized Peregrinibacteria bacterial phylum.</title>
        <authorList>
            <person name="Anantharaman K."/>
            <person name="Brown C.T."/>
            <person name="Burstein D."/>
            <person name="Castelle C.J."/>
            <person name="Probst A.J."/>
            <person name="Thomas B.C."/>
            <person name="Williams K.H."/>
            <person name="Banfield J.F."/>
        </authorList>
    </citation>
    <scope>NUCLEOTIDE SEQUENCE [LARGE SCALE GENOMIC DNA]</scope>
    <source>
        <strain evidence="1">RIFOXYD1_FULL_PER-ii_59_16</strain>
    </source>
</reference>
<name>A0A0S1SQC0_9BACT</name>
<gene>
    <name evidence="1" type="ORF">PeribacterD1_0082</name>
</gene>